<organism evidence="2 3">
    <name type="scientific">Streptomyces avermitilis (strain ATCC 31267 / DSM 46492 / JCM 5070 / NBRC 14893 / NCIMB 12804 / NRRL 8165 / MA-4680)</name>
    <dbReference type="NCBI Taxonomy" id="227882"/>
    <lineage>
        <taxon>Bacteria</taxon>
        <taxon>Bacillati</taxon>
        <taxon>Actinomycetota</taxon>
        <taxon>Actinomycetes</taxon>
        <taxon>Kitasatosporales</taxon>
        <taxon>Streptomycetaceae</taxon>
        <taxon>Streptomyces</taxon>
    </lineage>
</organism>
<dbReference type="Proteomes" id="UP000000428">
    <property type="component" value="Chromosome"/>
</dbReference>
<reference evidence="2 3" key="2">
    <citation type="journal article" date="2003" name="Nat. Biotechnol.">
        <title>Complete genome sequence and comparative analysis of the industrial microorganism Streptomyces avermitilis.</title>
        <authorList>
            <person name="Ikeda H."/>
            <person name="Ishikawa J."/>
            <person name="Hanamoto A."/>
            <person name="Shinose M."/>
            <person name="Kikuchi H."/>
            <person name="Shiba T."/>
            <person name="Sakaki Y."/>
            <person name="Hattori M."/>
            <person name="Omura S."/>
        </authorList>
    </citation>
    <scope>NUCLEOTIDE SEQUENCE [LARGE SCALE GENOMIC DNA]</scope>
    <source>
        <strain evidence="3">ATCC 31267 / DSM 46492 / JCM 5070 / NBRC 14893 / NCIMB 12804 / NRRL 8165 / MA-4680</strain>
    </source>
</reference>
<dbReference type="EMBL" id="BA000030">
    <property type="protein sequence ID" value="BAC71468.1"/>
    <property type="molecule type" value="Genomic_DNA"/>
</dbReference>
<dbReference type="AlphaFoldDB" id="Q82GZ0"/>
<evidence type="ECO:0000313" key="2">
    <source>
        <dbReference type="EMBL" id="BAC71468.1"/>
    </source>
</evidence>
<proteinExistence type="predicted"/>
<accession>Q82GZ0</accession>
<evidence type="ECO:0000256" key="1">
    <source>
        <dbReference type="SAM" id="MobiDB-lite"/>
    </source>
</evidence>
<reference evidence="2 3" key="1">
    <citation type="journal article" date="2001" name="Proc. Natl. Acad. Sci. U.S.A.">
        <title>Genome sequence of an industrial microorganism Streptomyces avermitilis: deducing the ability of producing secondary metabolites.</title>
        <authorList>
            <person name="Omura S."/>
            <person name="Ikeda H."/>
            <person name="Ishikawa J."/>
            <person name="Hanamoto A."/>
            <person name="Takahashi C."/>
            <person name="Shinose M."/>
            <person name="Takahashi Y."/>
            <person name="Horikawa H."/>
            <person name="Nakazawa H."/>
            <person name="Osonoe T."/>
            <person name="Kikuchi H."/>
            <person name="Shiba T."/>
            <person name="Sakaki Y."/>
            <person name="Hattori M."/>
        </authorList>
    </citation>
    <scope>NUCLEOTIDE SEQUENCE [LARGE SCALE GENOMIC DNA]</scope>
    <source>
        <strain evidence="3">ATCC 31267 / DSM 46492 / JCM 5070 / NBRC 14893 / NCIMB 12804 / NRRL 8165 / MA-4680</strain>
    </source>
</reference>
<gene>
    <name evidence="2" type="ORF">SAVERM_3755</name>
</gene>
<dbReference type="HOGENOM" id="CLU_2439373_0_0_11"/>
<dbReference type="KEGG" id="sma:SAVERM_3755"/>
<protein>
    <submittedName>
        <fullName evidence="2">Uncharacterized protein</fullName>
    </submittedName>
</protein>
<feature type="compositionally biased region" description="Basic and acidic residues" evidence="1">
    <location>
        <begin position="56"/>
        <end position="74"/>
    </location>
</feature>
<name>Q82GZ0_STRAW</name>
<feature type="region of interest" description="Disordered" evidence="1">
    <location>
        <begin position="50"/>
        <end position="90"/>
    </location>
</feature>
<reference evidence="2 3" key="3">
    <citation type="journal article" date="2014" name="J. Ind. Microbiol. Biotechnol.">
        <title>Genome mining of the Streptomyces avermitilis genome and development of genome-minimized hosts for heterologous expression of biosynthetic gene clusters.</title>
        <authorList>
            <person name="Ikeda H."/>
            <person name="Shin-ya K."/>
            <person name="Omura S."/>
        </authorList>
    </citation>
    <scope>NUCLEOTIDE SEQUENCE [LARGE SCALE GENOMIC DNA]</scope>
    <source>
        <strain evidence="3">ATCC 31267 / DSM 46492 / JCM 5070 / NBRC 14893 / NCIMB 12804 / NRRL 8165 / MA-4680</strain>
    </source>
</reference>
<sequence>MSGMSGIFLGCGEGGGGEVAAGVQGDVDEADQYGGFEERADDACEGLAGATGWQIRQEEPCQGEHERRADEPGRPRPSPAAIAARIQRAR</sequence>
<feature type="compositionally biased region" description="Low complexity" evidence="1">
    <location>
        <begin position="79"/>
        <end position="90"/>
    </location>
</feature>
<keyword evidence="3" id="KW-1185">Reference proteome</keyword>
<evidence type="ECO:0000313" key="3">
    <source>
        <dbReference type="Proteomes" id="UP000000428"/>
    </source>
</evidence>